<dbReference type="InterPro" id="IPR000086">
    <property type="entry name" value="NUDIX_hydrolase_dom"/>
</dbReference>
<protein>
    <submittedName>
        <fullName evidence="2">Nudix hydrolase</fullName>
    </submittedName>
</protein>
<dbReference type="CDD" id="cd04692">
    <property type="entry name" value="NUDIX_Hydrolase"/>
    <property type="match status" value="1"/>
</dbReference>
<evidence type="ECO:0000259" key="1">
    <source>
        <dbReference type="PROSITE" id="PS51462"/>
    </source>
</evidence>
<dbReference type="Pfam" id="PF00293">
    <property type="entry name" value="NUDIX"/>
    <property type="match status" value="1"/>
</dbReference>
<evidence type="ECO:0000313" key="3">
    <source>
        <dbReference type="Proteomes" id="UP000644756"/>
    </source>
</evidence>
<name>A0A917G594_9BACL</name>
<proteinExistence type="predicted"/>
<dbReference type="RefSeq" id="WP_188533352.1">
    <property type="nucleotide sequence ID" value="NZ_BMGR01000019.1"/>
</dbReference>
<dbReference type="PROSITE" id="PS51462">
    <property type="entry name" value="NUDIX"/>
    <property type="match status" value="1"/>
</dbReference>
<comment type="caution">
    <text evidence="2">The sequence shown here is derived from an EMBL/GenBank/DDBJ whole genome shotgun (WGS) entry which is preliminary data.</text>
</comment>
<keyword evidence="3" id="KW-1185">Reference proteome</keyword>
<evidence type="ECO:0000313" key="2">
    <source>
        <dbReference type="EMBL" id="GGG23630.1"/>
    </source>
</evidence>
<dbReference type="InterPro" id="IPR015797">
    <property type="entry name" value="NUDIX_hydrolase-like_dom_sf"/>
</dbReference>
<dbReference type="PANTHER" id="PTHR10885:SF0">
    <property type="entry name" value="ISOPENTENYL-DIPHOSPHATE DELTA-ISOMERASE"/>
    <property type="match status" value="1"/>
</dbReference>
<dbReference type="Gene3D" id="3.90.79.10">
    <property type="entry name" value="Nucleoside Triphosphate Pyrophosphohydrolase"/>
    <property type="match status" value="1"/>
</dbReference>
<dbReference type="EMBL" id="BMGR01000019">
    <property type="protein sequence ID" value="GGG23630.1"/>
    <property type="molecule type" value="Genomic_DNA"/>
</dbReference>
<reference evidence="2" key="1">
    <citation type="journal article" date="2014" name="Int. J. Syst. Evol. Microbiol.">
        <title>Complete genome sequence of Corynebacterium casei LMG S-19264T (=DSM 44701T), isolated from a smear-ripened cheese.</title>
        <authorList>
            <consortium name="US DOE Joint Genome Institute (JGI-PGF)"/>
            <person name="Walter F."/>
            <person name="Albersmeier A."/>
            <person name="Kalinowski J."/>
            <person name="Ruckert C."/>
        </authorList>
    </citation>
    <scope>NUCLEOTIDE SEQUENCE</scope>
    <source>
        <strain evidence="2">CGMCC 1.12987</strain>
    </source>
</reference>
<accession>A0A917G594</accession>
<keyword evidence="2" id="KW-0378">Hydrolase</keyword>
<dbReference type="Proteomes" id="UP000644756">
    <property type="component" value="Unassembled WGS sequence"/>
</dbReference>
<dbReference type="AlphaFoldDB" id="A0A917G594"/>
<gene>
    <name evidence="2" type="ORF">GCM10010916_45230</name>
</gene>
<organism evidence="2 3">
    <name type="scientific">Paenibacillus abyssi</name>
    <dbReference type="NCBI Taxonomy" id="1340531"/>
    <lineage>
        <taxon>Bacteria</taxon>
        <taxon>Bacillati</taxon>
        <taxon>Bacillota</taxon>
        <taxon>Bacilli</taxon>
        <taxon>Bacillales</taxon>
        <taxon>Paenibacillaceae</taxon>
        <taxon>Paenibacillus</taxon>
    </lineage>
</organism>
<dbReference type="GO" id="GO:0016787">
    <property type="term" value="F:hydrolase activity"/>
    <property type="evidence" value="ECO:0007669"/>
    <property type="project" value="UniProtKB-KW"/>
</dbReference>
<dbReference type="SUPFAM" id="SSF55811">
    <property type="entry name" value="Nudix"/>
    <property type="match status" value="1"/>
</dbReference>
<dbReference type="PANTHER" id="PTHR10885">
    <property type="entry name" value="ISOPENTENYL-DIPHOSPHATE DELTA-ISOMERASE"/>
    <property type="match status" value="1"/>
</dbReference>
<feature type="domain" description="Nudix hydrolase" evidence="1">
    <location>
        <begin position="27"/>
        <end position="170"/>
    </location>
</feature>
<reference evidence="2" key="2">
    <citation type="submission" date="2020-09" db="EMBL/GenBank/DDBJ databases">
        <authorList>
            <person name="Sun Q."/>
            <person name="Zhou Y."/>
        </authorList>
    </citation>
    <scope>NUCLEOTIDE SEQUENCE</scope>
    <source>
        <strain evidence="2">CGMCC 1.12987</strain>
    </source>
</reference>
<sequence>MEIFDIYDEQMNPIGTASRAEVHKLGHWHQTFHCWLIRRDGSRRYVWFQLRQAGKDTYPDHYDITAAGHLSAGETVREAVREIEEELGLSADFEQLVPLGQYREESASEAGGVPFIDRELSHVFGLVCKVPLVSLKLQAEEVAGVYEAELEDMIALFEGRISEVGAQGVEPAADGQLQLAQRTVTASRFVPRESSYYAGIFRSLAQLG</sequence>